<feature type="region of interest" description="Disordered" evidence="1">
    <location>
        <begin position="1"/>
        <end position="67"/>
    </location>
</feature>
<dbReference type="Proteomes" id="UP000054342">
    <property type="component" value="Unassembled WGS sequence"/>
</dbReference>
<feature type="region of interest" description="Disordered" evidence="1">
    <location>
        <begin position="194"/>
        <end position="233"/>
    </location>
</feature>
<dbReference type="GeneID" id="25325702"/>
<keyword evidence="3" id="KW-1185">Reference proteome</keyword>
<evidence type="ECO:0000313" key="3">
    <source>
        <dbReference type="Proteomes" id="UP000054342"/>
    </source>
</evidence>
<sequence length="233" mass="24752">MANPPPSGGNRQQWAQDTGVPQQPYNPYDYTHDQGDTAATHHPQTNRPMPELQQQEGGPYETGDNMANAASVGGQFAEGGYSAMPSAFDPAGGAHNLIPQVGQAVGQGQQLHALHQAPHAQAPIPGGSASQTEAYTDPHDPSQVGAMAQHGAYDPTNPHYGDTTQYGGGQAGTGHVAPAPARARYNRTTQQMTLPTGEVVPTRASRNPMNRERSYIHPRTGKKTRFNPRDFGG</sequence>
<proteinExistence type="predicted"/>
<protein>
    <submittedName>
        <fullName evidence="2">Uncharacterized protein</fullName>
    </submittedName>
</protein>
<feature type="compositionally biased region" description="Polar residues" evidence="1">
    <location>
        <begin position="9"/>
        <end position="25"/>
    </location>
</feature>
<name>A0A0D2EX52_9EURO</name>
<dbReference type="AlphaFoldDB" id="A0A0D2EX52"/>
<evidence type="ECO:0000256" key="1">
    <source>
        <dbReference type="SAM" id="MobiDB-lite"/>
    </source>
</evidence>
<reference evidence="2 3" key="1">
    <citation type="submission" date="2015-01" db="EMBL/GenBank/DDBJ databases">
        <title>The Genome Sequence of Exophiala xenobiotica CBS118157.</title>
        <authorList>
            <consortium name="The Broad Institute Genomics Platform"/>
            <person name="Cuomo C."/>
            <person name="de Hoog S."/>
            <person name="Gorbushina A."/>
            <person name="Stielow B."/>
            <person name="Teixiera M."/>
            <person name="Abouelleil A."/>
            <person name="Chapman S.B."/>
            <person name="Priest M."/>
            <person name="Young S.K."/>
            <person name="Wortman J."/>
            <person name="Nusbaum C."/>
            <person name="Birren B."/>
        </authorList>
    </citation>
    <scope>NUCLEOTIDE SEQUENCE [LARGE SCALE GENOMIC DNA]</scope>
    <source>
        <strain evidence="2 3">CBS 118157</strain>
    </source>
</reference>
<feature type="compositionally biased region" description="Low complexity" evidence="1">
    <location>
        <begin position="115"/>
        <end position="127"/>
    </location>
</feature>
<evidence type="ECO:0000313" key="2">
    <source>
        <dbReference type="EMBL" id="KIW59340.1"/>
    </source>
</evidence>
<organism evidence="2 3">
    <name type="scientific">Exophiala xenobiotica</name>
    <dbReference type="NCBI Taxonomy" id="348802"/>
    <lineage>
        <taxon>Eukaryota</taxon>
        <taxon>Fungi</taxon>
        <taxon>Dikarya</taxon>
        <taxon>Ascomycota</taxon>
        <taxon>Pezizomycotina</taxon>
        <taxon>Eurotiomycetes</taxon>
        <taxon>Chaetothyriomycetidae</taxon>
        <taxon>Chaetothyriales</taxon>
        <taxon>Herpotrichiellaceae</taxon>
        <taxon>Exophiala</taxon>
    </lineage>
</organism>
<gene>
    <name evidence="2" type="ORF">PV05_03794</name>
</gene>
<dbReference type="RefSeq" id="XP_013319924.1">
    <property type="nucleotide sequence ID" value="XM_013464470.1"/>
</dbReference>
<feature type="region of interest" description="Disordered" evidence="1">
    <location>
        <begin position="115"/>
        <end position="136"/>
    </location>
</feature>
<dbReference type="EMBL" id="KN847318">
    <property type="protein sequence ID" value="KIW59340.1"/>
    <property type="molecule type" value="Genomic_DNA"/>
</dbReference>
<dbReference type="HOGENOM" id="CLU_1189938_0_0_1"/>
<feature type="compositionally biased region" description="Polar residues" evidence="1">
    <location>
        <begin position="42"/>
        <end position="56"/>
    </location>
</feature>
<accession>A0A0D2EX52</accession>